<name>A0ABR0MNR5_GOSAR</name>
<dbReference type="Proteomes" id="UP001358586">
    <property type="component" value="Chromosome 12"/>
</dbReference>
<evidence type="ECO:0000313" key="2">
    <source>
        <dbReference type="EMBL" id="KAK5775626.1"/>
    </source>
</evidence>
<protein>
    <recommendedName>
        <fullName evidence="1">Retrotransposon Copia-like N-terminal domain-containing protein</fullName>
    </recommendedName>
</protein>
<dbReference type="Pfam" id="PF14244">
    <property type="entry name" value="Retrotran_gag_3"/>
    <property type="match status" value="1"/>
</dbReference>
<comment type="caution">
    <text evidence="2">The sequence shown here is derived from an EMBL/GenBank/DDBJ whole genome shotgun (WGS) entry which is preliminary data.</text>
</comment>
<dbReference type="EMBL" id="JARKNE010000012">
    <property type="protein sequence ID" value="KAK5775626.1"/>
    <property type="molecule type" value="Genomic_DNA"/>
</dbReference>
<organism evidence="2 3">
    <name type="scientific">Gossypium arboreum</name>
    <name type="common">Tree cotton</name>
    <name type="synonym">Gossypium nanking</name>
    <dbReference type="NCBI Taxonomy" id="29729"/>
    <lineage>
        <taxon>Eukaryota</taxon>
        <taxon>Viridiplantae</taxon>
        <taxon>Streptophyta</taxon>
        <taxon>Embryophyta</taxon>
        <taxon>Tracheophyta</taxon>
        <taxon>Spermatophyta</taxon>
        <taxon>Magnoliopsida</taxon>
        <taxon>eudicotyledons</taxon>
        <taxon>Gunneridae</taxon>
        <taxon>Pentapetalae</taxon>
        <taxon>rosids</taxon>
        <taxon>malvids</taxon>
        <taxon>Malvales</taxon>
        <taxon>Malvaceae</taxon>
        <taxon>Malvoideae</taxon>
        <taxon>Gossypium</taxon>
    </lineage>
</organism>
<feature type="domain" description="Retrotransposon Copia-like N-terminal" evidence="1">
    <location>
        <begin position="26"/>
        <end position="50"/>
    </location>
</feature>
<evidence type="ECO:0000313" key="3">
    <source>
        <dbReference type="Proteomes" id="UP001358586"/>
    </source>
</evidence>
<sequence>MIKFRVGFYPGLTSSSNMSPTPLISILTKNKLNGDNYREWKQNMLIALNCEKQKLVLEKMCPPKAQPKVRNH</sequence>
<dbReference type="InterPro" id="IPR029472">
    <property type="entry name" value="Copia-like_N"/>
</dbReference>
<keyword evidence="3" id="KW-1185">Reference proteome</keyword>
<proteinExistence type="predicted"/>
<accession>A0ABR0MNR5</accession>
<reference evidence="2 3" key="1">
    <citation type="submission" date="2023-03" db="EMBL/GenBank/DDBJ databases">
        <title>WGS of Gossypium arboreum.</title>
        <authorList>
            <person name="Yu D."/>
        </authorList>
    </citation>
    <scope>NUCLEOTIDE SEQUENCE [LARGE SCALE GENOMIC DNA]</scope>
    <source>
        <tissue evidence="2">Leaf</tissue>
    </source>
</reference>
<evidence type="ECO:0000259" key="1">
    <source>
        <dbReference type="Pfam" id="PF14244"/>
    </source>
</evidence>
<gene>
    <name evidence="2" type="ORF">PVK06_043539</name>
</gene>